<dbReference type="EMBL" id="JAVRRA010016942">
    <property type="protein sequence ID" value="KAK5200987.1"/>
    <property type="molecule type" value="Genomic_DNA"/>
</dbReference>
<dbReference type="PANTHER" id="PTHR43791">
    <property type="entry name" value="PERMEASE-RELATED"/>
    <property type="match status" value="1"/>
</dbReference>
<sequence>MESKIDARAHTVPESGDPQTLSNLKASGMSESKHVPHSQDLDQAYWYVQEASSGRDAIPASESILKSLRRRIDWRIVPIMFCCYTMQFVDKVLLNYAAIMDLNQDLNLRGNDFSNAAIAFFIAYLMAEIPNVPVAKWLGANVILWGIATACTAAAHNYNSLLAVRVFLGIFEAAIAPSLMLISSQWYTKSEQAPRFSIWYAGLGLGQILLKWHAK</sequence>
<comment type="subcellular location">
    <subcellularLocation>
        <location evidence="1">Membrane</location>
        <topology evidence="1">Multi-pass membrane protein</topology>
    </subcellularLocation>
</comment>
<evidence type="ECO:0000256" key="4">
    <source>
        <dbReference type="ARBA" id="ARBA00022989"/>
    </source>
</evidence>
<keyword evidence="5 7" id="KW-0472">Membrane</keyword>
<evidence type="ECO:0000256" key="3">
    <source>
        <dbReference type="ARBA" id="ARBA00022692"/>
    </source>
</evidence>
<dbReference type="Pfam" id="PF07690">
    <property type="entry name" value="MFS_1"/>
    <property type="match status" value="1"/>
</dbReference>
<feature type="region of interest" description="Disordered" evidence="6">
    <location>
        <begin position="1"/>
        <end position="37"/>
    </location>
</feature>
<keyword evidence="9" id="KW-1185">Reference proteome</keyword>
<feature type="transmembrane region" description="Helical" evidence="7">
    <location>
        <begin position="113"/>
        <end position="130"/>
    </location>
</feature>
<dbReference type="PANTHER" id="PTHR43791:SF40">
    <property type="entry name" value="THIAMINE PATHWAY TRANSPORTER THI73"/>
    <property type="match status" value="1"/>
</dbReference>
<gene>
    <name evidence="8" type="ORF">LTR16_004213</name>
</gene>
<evidence type="ECO:0000256" key="5">
    <source>
        <dbReference type="ARBA" id="ARBA00023136"/>
    </source>
</evidence>
<evidence type="ECO:0000256" key="2">
    <source>
        <dbReference type="ARBA" id="ARBA00022448"/>
    </source>
</evidence>
<name>A0ABR0LNB2_9PEZI</name>
<keyword evidence="2" id="KW-0813">Transport</keyword>
<comment type="caution">
    <text evidence="8">The sequence shown here is derived from an EMBL/GenBank/DDBJ whole genome shotgun (WGS) entry which is preliminary data.</text>
</comment>
<feature type="transmembrane region" description="Helical" evidence="7">
    <location>
        <begin position="162"/>
        <end position="184"/>
    </location>
</feature>
<dbReference type="SUPFAM" id="SSF103473">
    <property type="entry name" value="MFS general substrate transporter"/>
    <property type="match status" value="1"/>
</dbReference>
<reference evidence="8 9" key="1">
    <citation type="submission" date="2023-08" db="EMBL/GenBank/DDBJ databases">
        <title>Black Yeasts Isolated from many extreme environments.</title>
        <authorList>
            <person name="Coleine C."/>
            <person name="Stajich J.E."/>
            <person name="Selbmann L."/>
        </authorList>
    </citation>
    <scope>NUCLEOTIDE SEQUENCE [LARGE SCALE GENOMIC DNA]</scope>
    <source>
        <strain evidence="8 9">CCFEE 536</strain>
    </source>
</reference>
<accession>A0ABR0LNB2</accession>
<protein>
    <recommendedName>
        <fullName evidence="10">Major facilitator superfamily (MFS) profile domain-containing protein</fullName>
    </recommendedName>
</protein>
<evidence type="ECO:0000313" key="8">
    <source>
        <dbReference type="EMBL" id="KAK5200987.1"/>
    </source>
</evidence>
<dbReference type="InterPro" id="IPR036259">
    <property type="entry name" value="MFS_trans_sf"/>
</dbReference>
<keyword evidence="3 7" id="KW-0812">Transmembrane</keyword>
<proteinExistence type="predicted"/>
<dbReference type="Proteomes" id="UP001357485">
    <property type="component" value="Unassembled WGS sequence"/>
</dbReference>
<dbReference type="Gene3D" id="1.20.1250.20">
    <property type="entry name" value="MFS general substrate transporter like domains"/>
    <property type="match status" value="1"/>
</dbReference>
<feature type="transmembrane region" description="Helical" evidence="7">
    <location>
        <begin position="76"/>
        <end position="93"/>
    </location>
</feature>
<dbReference type="InterPro" id="IPR011701">
    <property type="entry name" value="MFS"/>
</dbReference>
<organism evidence="8 9">
    <name type="scientific">Cryomyces antarcticus</name>
    <dbReference type="NCBI Taxonomy" id="329879"/>
    <lineage>
        <taxon>Eukaryota</taxon>
        <taxon>Fungi</taxon>
        <taxon>Dikarya</taxon>
        <taxon>Ascomycota</taxon>
        <taxon>Pezizomycotina</taxon>
        <taxon>Dothideomycetes</taxon>
        <taxon>Dothideomycetes incertae sedis</taxon>
        <taxon>Cryomyces</taxon>
    </lineage>
</organism>
<evidence type="ECO:0008006" key="10">
    <source>
        <dbReference type="Google" id="ProtNLM"/>
    </source>
</evidence>
<evidence type="ECO:0000313" key="9">
    <source>
        <dbReference type="Proteomes" id="UP001357485"/>
    </source>
</evidence>
<feature type="non-terminal residue" evidence="8">
    <location>
        <position position="215"/>
    </location>
</feature>
<evidence type="ECO:0000256" key="1">
    <source>
        <dbReference type="ARBA" id="ARBA00004141"/>
    </source>
</evidence>
<feature type="transmembrane region" description="Helical" evidence="7">
    <location>
        <begin position="137"/>
        <end position="156"/>
    </location>
</feature>
<evidence type="ECO:0000256" key="7">
    <source>
        <dbReference type="SAM" id="Phobius"/>
    </source>
</evidence>
<keyword evidence="4 7" id="KW-1133">Transmembrane helix</keyword>
<evidence type="ECO:0000256" key="6">
    <source>
        <dbReference type="SAM" id="MobiDB-lite"/>
    </source>
</evidence>
<feature type="compositionally biased region" description="Basic and acidic residues" evidence="6">
    <location>
        <begin position="1"/>
        <end position="11"/>
    </location>
</feature>